<comment type="caution">
    <text evidence="4">The sequence shown here is derived from an EMBL/GenBank/DDBJ whole genome shotgun (WGS) entry which is preliminary data.</text>
</comment>
<proteinExistence type="inferred from homology"/>
<dbReference type="GO" id="GO:0006508">
    <property type="term" value="P:proteolysis"/>
    <property type="evidence" value="ECO:0007669"/>
    <property type="project" value="InterPro"/>
</dbReference>
<evidence type="ECO:0000313" key="5">
    <source>
        <dbReference type="Proteomes" id="UP000587527"/>
    </source>
</evidence>
<comment type="similarity">
    <text evidence="1">Belongs to the peptidase S33 family.</text>
</comment>
<reference evidence="4 5" key="1">
    <citation type="submission" date="2020-08" db="EMBL/GenBank/DDBJ databases">
        <title>Sequencing the genomes of 1000 actinobacteria strains.</title>
        <authorList>
            <person name="Klenk H.-P."/>
        </authorList>
    </citation>
    <scope>NUCLEOTIDE SEQUENCE [LARGE SCALE GENOMIC DNA]</scope>
    <source>
        <strain evidence="4 5">DSM 45362</strain>
    </source>
</reference>
<dbReference type="SUPFAM" id="SSF53474">
    <property type="entry name" value="alpha/beta-Hydrolases"/>
    <property type="match status" value="1"/>
</dbReference>
<evidence type="ECO:0000259" key="3">
    <source>
        <dbReference type="Pfam" id="PF00561"/>
    </source>
</evidence>
<dbReference type="AlphaFoldDB" id="A0A841BQB2"/>
<dbReference type="PRINTS" id="PR00793">
    <property type="entry name" value="PROAMNOPTASE"/>
</dbReference>
<dbReference type="RefSeq" id="WP_184836849.1">
    <property type="nucleotide sequence ID" value="NZ_JACHMN010000002.1"/>
</dbReference>
<dbReference type="PANTHER" id="PTHR43798:SF27">
    <property type="entry name" value="HYDROLASE ALPHA_BETA HYDROLASE FOLD FAMILY"/>
    <property type="match status" value="1"/>
</dbReference>
<dbReference type="EMBL" id="JACHMN010000002">
    <property type="protein sequence ID" value="MBB5869885.1"/>
    <property type="molecule type" value="Genomic_DNA"/>
</dbReference>
<protein>
    <submittedName>
        <fullName evidence="4">Pimeloyl-ACP methyl ester carboxylesterase</fullName>
    </submittedName>
</protein>
<dbReference type="InterPro" id="IPR000073">
    <property type="entry name" value="AB_hydrolase_1"/>
</dbReference>
<name>A0A841BQB2_9ACTN</name>
<keyword evidence="2" id="KW-0378">Hydrolase</keyword>
<keyword evidence="5" id="KW-1185">Reference proteome</keyword>
<dbReference type="PANTHER" id="PTHR43798">
    <property type="entry name" value="MONOACYLGLYCEROL LIPASE"/>
    <property type="match status" value="1"/>
</dbReference>
<evidence type="ECO:0000313" key="4">
    <source>
        <dbReference type="EMBL" id="MBB5869885.1"/>
    </source>
</evidence>
<dbReference type="Proteomes" id="UP000587527">
    <property type="component" value="Unassembled WGS sequence"/>
</dbReference>
<dbReference type="Pfam" id="PF00561">
    <property type="entry name" value="Abhydrolase_1"/>
    <property type="match status" value="1"/>
</dbReference>
<dbReference type="Gene3D" id="3.40.50.1820">
    <property type="entry name" value="alpha/beta hydrolase"/>
    <property type="match status" value="1"/>
</dbReference>
<evidence type="ECO:0000256" key="1">
    <source>
        <dbReference type="ARBA" id="ARBA00010088"/>
    </source>
</evidence>
<accession>A0A841BQB2</accession>
<dbReference type="InterPro" id="IPR002410">
    <property type="entry name" value="Peptidase_S33"/>
</dbReference>
<gene>
    <name evidence="4" type="ORF">F4553_003264</name>
</gene>
<dbReference type="InterPro" id="IPR050266">
    <property type="entry name" value="AB_hydrolase_sf"/>
</dbReference>
<dbReference type="GO" id="GO:0004177">
    <property type="term" value="F:aminopeptidase activity"/>
    <property type="evidence" value="ECO:0007669"/>
    <property type="project" value="UniProtKB-EC"/>
</dbReference>
<organism evidence="4 5">
    <name type="scientific">Allocatelliglobosispora scoriae</name>
    <dbReference type="NCBI Taxonomy" id="643052"/>
    <lineage>
        <taxon>Bacteria</taxon>
        <taxon>Bacillati</taxon>
        <taxon>Actinomycetota</taxon>
        <taxon>Actinomycetes</taxon>
        <taxon>Micromonosporales</taxon>
        <taxon>Micromonosporaceae</taxon>
        <taxon>Allocatelliglobosispora</taxon>
    </lineage>
</organism>
<feature type="domain" description="AB hydrolase-1" evidence="3">
    <location>
        <begin position="22"/>
        <end position="269"/>
    </location>
</feature>
<sequence>MPTFASYDGTQLAYRIEGEGEPLICVPGGPGRAGVYLGNLGGLDAHRQLIILDNRGTGDSEVPADPSTYRCDKLPLDIEALREHLGLETIDLLGHSAGAQVAVLYATAYPERVSRLVLVTGAHRTVGVAIDGAYLATCQARATADTGYVRAFKSLLSWRDAKTYDEGTPFRKAATPLLYGPWTEAAKAHFAGEDAEFSRAANFGYGNGIALNTVAIRLALSKFGVPTLVYAGELDPGPTVSEATSVGKCFPNSRLVVQPGAGHFPWVDDPEFFAASVSQFLAAKSASLQSSRP</sequence>
<dbReference type="GO" id="GO:0016020">
    <property type="term" value="C:membrane"/>
    <property type="evidence" value="ECO:0007669"/>
    <property type="project" value="TreeGrafter"/>
</dbReference>
<evidence type="ECO:0000256" key="2">
    <source>
        <dbReference type="ARBA" id="ARBA00022801"/>
    </source>
</evidence>
<dbReference type="PRINTS" id="PR00111">
    <property type="entry name" value="ABHYDROLASE"/>
</dbReference>
<dbReference type="InterPro" id="IPR029058">
    <property type="entry name" value="AB_hydrolase_fold"/>
</dbReference>